<dbReference type="InterPro" id="IPR001926">
    <property type="entry name" value="TrpB-like_PALP"/>
</dbReference>
<sequence>MHYISTRGQTERKTFSDILLMGLAPDGGLMLPEEYPVVSETMLANWRNLSYKNLAFEIISLFATDIPAEDLHNIISRTYTEETFGTPDITPVRTLSDGIKIQALSNGPTLAFKDMAMQFLGNMFEYVLNKQNKQLNILGATSGDTGSAAEYALRGKKGVNVFMLSPEGKMSAFQRAQMFSLQDENIVNIAVKGMFDDCQDIVKAVQNDHSFKEKYHIGTVNSINWGRIVAQVVYYFAGYFRATENNRQEVSFCVPSGNFGNVCAGHIAKQMGLPIKRLIVATNENDVLDQFFKTGEYRPRNTEHTYVTSSPSMDISKASNFERFICDLMERDSSEVASLWAEVGTGKGFNLAFRLPEIREQYGFVSGKSLHRDRLATIKQVFETDGELIDPHTADGVKVAREVRLPDETIICLETALAAKFDETIREAVGDVAIPRPAKLAGLEDLPQRVQVVPNNADVVKMIIREKLDN</sequence>
<feature type="modified residue" description="N6-(pyridoxal phosphate)lysine" evidence="6">
    <location>
        <position position="113"/>
    </location>
</feature>
<dbReference type="InterPro" id="IPR051166">
    <property type="entry name" value="Threonine_Synthase"/>
</dbReference>
<dbReference type="STRING" id="1120980.GCA_000745955_00049"/>
<dbReference type="InterPro" id="IPR029144">
    <property type="entry name" value="Thr_synth_N"/>
</dbReference>
<evidence type="ECO:0000313" key="10">
    <source>
        <dbReference type="Proteomes" id="UP000254209"/>
    </source>
</evidence>
<feature type="domain" description="Threonine synthase N-terminal" evidence="8">
    <location>
        <begin position="2"/>
        <end position="79"/>
    </location>
</feature>
<comment type="similarity">
    <text evidence="2">Belongs to the threonine synthase family.</text>
</comment>
<dbReference type="Pfam" id="PF14821">
    <property type="entry name" value="Thr_synth_N"/>
    <property type="match status" value="1"/>
</dbReference>
<dbReference type="GO" id="GO:0009088">
    <property type="term" value="P:threonine biosynthetic process"/>
    <property type="evidence" value="ECO:0007669"/>
    <property type="project" value="UniProtKB-UniRule"/>
</dbReference>
<dbReference type="Gene3D" id="3.90.1380.10">
    <property type="entry name" value="Threonine synthase, N-terminal domain"/>
    <property type="match status" value="1"/>
</dbReference>
<name>A0A376BTJ0_9NEIS</name>
<dbReference type="PANTHER" id="PTHR42690:SF1">
    <property type="entry name" value="THREONINE SYNTHASE-LIKE 2"/>
    <property type="match status" value="1"/>
</dbReference>
<evidence type="ECO:0000256" key="2">
    <source>
        <dbReference type="ARBA" id="ARBA00005517"/>
    </source>
</evidence>
<accession>A0A376BTJ0</accession>
<dbReference type="SUPFAM" id="SSF53686">
    <property type="entry name" value="Tryptophan synthase beta subunit-like PLP-dependent enzymes"/>
    <property type="match status" value="1"/>
</dbReference>
<evidence type="ECO:0000313" key="9">
    <source>
        <dbReference type="EMBL" id="SSY80239.1"/>
    </source>
</evidence>
<organism evidence="9 10">
    <name type="scientific">Alysiella crassa</name>
    <dbReference type="NCBI Taxonomy" id="153491"/>
    <lineage>
        <taxon>Bacteria</taxon>
        <taxon>Pseudomonadati</taxon>
        <taxon>Pseudomonadota</taxon>
        <taxon>Betaproteobacteria</taxon>
        <taxon>Neisseriales</taxon>
        <taxon>Neisseriaceae</taxon>
        <taxon>Alysiella</taxon>
    </lineage>
</organism>
<dbReference type="Gene3D" id="3.40.50.1100">
    <property type="match status" value="2"/>
</dbReference>
<keyword evidence="10" id="KW-1185">Reference proteome</keyword>
<protein>
    <recommendedName>
        <fullName evidence="5">Threonine synthase</fullName>
        <ecNumber evidence="5">4.2.3.1</ecNumber>
    </recommendedName>
</protein>
<dbReference type="EC" id="4.2.3.1" evidence="5"/>
<dbReference type="Pfam" id="PF00291">
    <property type="entry name" value="PALP"/>
    <property type="match status" value="1"/>
</dbReference>
<dbReference type="PANTHER" id="PTHR42690">
    <property type="entry name" value="THREONINE SYNTHASE FAMILY MEMBER"/>
    <property type="match status" value="1"/>
</dbReference>
<keyword evidence="4 9" id="KW-0456">Lyase</keyword>
<dbReference type="AlphaFoldDB" id="A0A376BTJ0"/>
<dbReference type="FunFam" id="3.90.1380.10:FF:000003">
    <property type="entry name" value="THR4p Threonine synthase"/>
    <property type="match status" value="1"/>
</dbReference>
<evidence type="ECO:0000256" key="5">
    <source>
        <dbReference type="NCBIfam" id="TIGR00260"/>
    </source>
</evidence>
<proteinExistence type="inferred from homology"/>
<dbReference type="NCBIfam" id="TIGR00260">
    <property type="entry name" value="thrC"/>
    <property type="match status" value="1"/>
</dbReference>
<dbReference type="InterPro" id="IPR037158">
    <property type="entry name" value="Thr_synth_N_sf"/>
</dbReference>
<dbReference type="Proteomes" id="UP000254209">
    <property type="component" value="Unassembled WGS sequence"/>
</dbReference>
<dbReference type="InterPro" id="IPR004450">
    <property type="entry name" value="Thr_synthase-like"/>
</dbReference>
<evidence type="ECO:0000259" key="8">
    <source>
        <dbReference type="Pfam" id="PF14821"/>
    </source>
</evidence>
<keyword evidence="3 6" id="KW-0663">Pyridoxal phosphate</keyword>
<reference evidence="9 10" key="1">
    <citation type="submission" date="2018-06" db="EMBL/GenBank/DDBJ databases">
        <authorList>
            <consortium name="Pathogen Informatics"/>
            <person name="Doyle S."/>
        </authorList>
    </citation>
    <scope>NUCLEOTIDE SEQUENCE [LARGE SCALE GENOMIC DNA]</scope>
    <source>
        <strain evidence="9 10">NCTC10283</strain>
    </source>
</reference>
<dbReference type="EMBL" id="UFSO01000003">
    <property type="protein sequence ID" value="SSY80239.1"/>
    <property type="molecule type" value="Genomic_DNA"/>
</dbReference>
<dbReference type="OrthoDB" id="9763107at2"/>
<dbReference type="GO" id="GO:0004795">
    <property type="term" value="F:threonine synthase activity"/>
    <property type="evidence" value="ECO:0007669"/>
    <property type="project" value="UniProtKB-UniRule"/>
</dbReference>
<dbReference type="InterPro" id="IPR036052">
    <property type="entry name" value="TrpB-like_PALP_sf"/>
</dbReference>
<evidence type="ECO:0000259" key="7">
    <source>
        <dbReference type="Pfam" id="PF00291"/>
    </source>
</evidence>
<dbReference type="RefSeq" id="WP_034296257.1">
    <property type="nucleotide sequence ID" value="NZ_CP091519.2"/>
</dbReference>
<evidence type="ECO:0000256" key="3">
    <source>
        <dbReference type="ARBA" id="ARBA00022898"/>
    </source>
</evidence>
<gene>
    <name evidence="9" type="primary">thrC</name>
    <name evidence="9" type="ORF">NCTC10283_01793</name>
</gene>
<evidence type="ECO:0000256" key="4">
    <source>
        <dbReference type="ARBA" id="ARBA00023239"/>
    </source>
</evidence>
<comment type="cofactor">
    <cofactor evidence="1 6">
        <name>pyridoxal 5'-phosphate</name>
        <dbReference type="ChEBI" id="CHEBI:597326"/>
    </cofactor>
</comment>
<evidence type="ECO:0000256" key="6">
    <source>
        <dbReference type="PIRSR" id="PIRSR604450-51"/>
    </source>
</evidence>
<evidence type="ECO:0000256" key="1">
    <source>
        <dbReference type="ARBA" id="ARBA00001933"/>
    </source>
</evidence>
<dbReference type="CDD" id="cd01560">
    <property type="entry name" value="Thr-synth_2"/>
    <property type="match status" value="1"/>
</dbReference>
<feature type="domain" description="Tryptophan synthase beta chain-like PALP" evidence="7">
    <location>
        <begin position="104"/>
        <end position="331"/>
    </location>
</feature>
<dbReference type="Pfam" id="PF24857">
    <property type="entry name" value="THR4_C"/>
    <property type="match status" value="1"/>
</dbReference>